<gene>
    <name evidence="1" type="ORF">J3Q64DRAFT_1483483</name>
</gene>
<dbReference type="Proteomes" id="UP001448207">
    <property type="component" value="Unassembled WGS sequence"/>
</dbReference>
<evidence type="ECO:0000313" key="1">
    <source>
        <dbReference type="EMBL" id="KAL0087503.1"/>
    </source>
</evidence>
<comment type="caution">
    <text evidence="1">The sequence shown here is derived from an EMBL/GenBank/DDBJ whole genome shotgun (WGS) entry which is preliminary data.</text>
</comment>
<keyword evidence="2" id="KW-1185">Reference proteome</keyword>
<reference evidence="1 2" key="1">
    <citation type="submission" date="2024-04" db="EMBL/GenBank/DDBJ databases">
        <title>Symmetric and asymmetric DNA N6-adenine methylation regulates different biological responses in Mucorales.</title>
        <authorList>
            <consortium name="Lawrence Berkeley National Laboratory"/>
            <person name="Lax C."/>
            <person name="Mondo S.J."/>
            <person name="Osorio-Concepcion M."/>
            <person name="Muszewska A."/>
            <person name="Corrochano-Luque M."/>
            <person name="Gutierrez G."/>
            <person name="Riley R."/>
            <person name="Lipzen A."/>
            <person name="Guo J."/>
            <person name="Hundley H."/>
            <person name="Amirebrahimi M."/>
            <person name="Ng V."/>
            <person name="Lorenzo-Gutierrez D."/>
            <person name="Binder U."/>
            <person name="Yang J."/>
            <person name="Song Y."/>
            <person name="Canovas D."/>
            <person name="Navarro E."/>
            <person name="Freitag M."/>
            <person name="Gabaldon T."/>
            <person name="Grigoriev I.V."/>
            <person name="Corrochano L.M."/>
            <person name="Nicolas F.E."/>
            <person name="Garre V."/>
        </authorList>
    </citation>
    <scope>NUCLEOTIDE SEQUENCE [LARGE SCALE GENOMIC DNA]</scope>
    <source>
        <strain evidence="1 2">L51</strain>
    </source>
</reference>
<protein>
    <submittedName>
        <fullName evidence="1">Uncharacterized protein</fullName>
    </submittedName>
</protein>
<proteinExistence type="predicted"/>
<sequence>MIQRYKYHDLSIIKTNSNKQIVLWLFCDAETGVLTGIPVSAMCVQRLDDSLNLQFTLSIAVCYVLHRCENQEIRC</sequence>
<dbReference type="EMBL" id="JBCLYO010000007">
    <property type="protein sequence ID" value="KAL0087503.1"/>
    <property type="molecule type" value="Genomic_DNA"/>
</dbReference>
<organism evidence="1 2">
    <name type="scientific">Phycomyces blakesleeanus</name>
    <dbReference type="NCBI Taxonomy" id="4837"/>
    <lineage>
        <taxon>Eukaryota</taxon>
        <taxon>Fungi</taxon>
        <taxon>Fungi incertae sedis</taxon>
        <taxon>Mucoromycota</taxon>
        <taxon>Mucoromycotina</taxon>
        <taxon>Mucoromycetes</taxon>
        <taxon>Mucorales</taxon>
        <taxon>Phycomycetaceae</taxon>
        <taxon>Phycomyces</taxon>
    </lineage>
</organism>
<name>A0ABR3B174_PHYBL</name>
<accession>A0ABR3B174</accession>
<evidence type="ECO:0000313" key="2">
    <source>
        <dbReference type="Proteomes" id="UP001448207"/>
    </source>
</evidence>